<evidence type="ECO:0000313" key="1">
    <source>
        <dbReference type="EnsemblPlants" id="Pp3c4_21250V3.3"/>
    </source>
</evidence>
<dbReference type="Proteomes" id="UP000006727">
    <property type="component" value="Chromosome 4"/>
</dbReference>
<reference evidence="1" key="3">
    <citation type="submission" date="2020-12" db="UniProtKB">
        <authorList>
            <consortium name="EnsemblPlants"/>
        </authorList>
    </citation>
    <scope>IDENTIFICATION</scope>
</reference>
<protein>
    <submittedName>
        <fullName evidence="1">Uncharacterized protein</fullName>
    </submittedName>
</protein>
<organism evidence="1 2">
    <name type="scientific">Physcomitrium patens</name>
    <name type="common">Spreading-leaved earth moss</name>
    <name type="synonym">Physcomitrella patens</name>
    <dbReference type="NCBI Taxonomy" id="3218"/>
    <lineage>
        <taxon>Eukaryota</taxon>
        <taxon>Viridiplantae</taxon>
        <taxon>Streptophyta</taxon>
        <taxon>Embryophyta</taxon>
        <taxon>Bryophyta</taxon>
        <taxon>Bryophytina</taxon>
        <taxon>Bryopsida</taxon>
        <taxon>Funariidae</taxon>
        <taxon>Funariales</taxon>
        <taxon>Funariaceae</taxon>
        <taxon>Physcomitrium</taxon>
    </lineage>
</organism>
<accession>A0A7I4DSD8</accession>
<dbReference type="AlphaFoldDB" id="A0A7I4DSD8"/>
<dbReference type="EMBL" id="ABEU02000004">
    <property type="status" value="NOT_ANNOTATED_CDS"/>
    <property type="molecule type" value="Genomic_DNA"/>
</dbReference>
<reference evidence="1 2" key="1">
    <citation type="journal article" date="2008" name="Science">
        <title>The Physcomitrella genome reveals evolutionary insights into the conquest of land by plants.</title>
        <authorList>
            <person name="Rensing S."/>
            <person name="Lang D."/>
            <person name="Zimmer A."/>
            <person name="Terry A."/>
            <person name="Salamov A."/>
            <person name="Shapiro H."/>
            <person name="Nishiyama T."/>
            <person name="Perroud P.-F."/>
            <person name="Lindquist E."/>
            <person name="Kamisugi Y."/>
            <person name="Tanahashi T."/>
            <person name="Sakakibara K."/>
            <person name="Fujita T."/>
            <person name="Oishi K."/>
            <person name="Shin-I T."/>
            <person name="Kuroki Y."/>
            <person name="Toyoda A."/>
            <person name="Suzuki Y."/>
            <person name="Hashimoto A."/>
            <person name="Yamaguchi K."/>
            <person name="Sugano A."/>
            <person name="Kohara Y."/>
            <person name="Fujiyama A."/>
            <person name="Anterola A."/>
            <person name="Aoki S."/>
            <person name="Ashton N."/>
            <person name="Barbazuk W.B."/>
            <person name="Barker E."/>
            <person name="Bennetzen J."/>
            <person name="Bezanilla M."/>
            <person name="Blankenship R."/>
            <person name="Cho S.H."/>
            <person name="Dutcher S."/>
            <person name="Estelle M."/>
            <person name="Fawcett J.A."/>
            <person name="Gundlach H."/>
            <person name="Hanada K."/>
            <person name="Heyl A."/>
            <person name="Hicks K.A."/>
            <person name="Hugh J."/>
            <person name="Lohr M."/>
            <person name="Mayer K."/>
            <person name="Melkozernov A."/>
            <person name="Murata T."/>
            <person name="Nelson D."/>
            <person name="Pils B."/>
            <person name="Prigge M."/>
            <person name="Reiss B."/>
            <person name="Renner T."/>
            <person name="Rombauts S."/>
            <person name="Rushton P."/>
            <person name="Sanderfoot A."/>
            <person name="Schween G."/>
            <person name="Shiu S.-H."/>
            <person name="Stueber K."/>
            <person name="Theodoulou F.L."/>
            <person name="Tu H."/>
            <person name="Van de Peer Y."/>
            <person name="Verrier P.J."/>
            <person name="Waters E."/>
            <person name="Wood A."/>
            <person name="Yang L."/>
            <person name="Cove D."/>
            <person name="Cuming A."/>
            <person name="Hasebe M."/>
            <person name="Lucas S."/>
            <person name="Mishler D.B."/>
            <person name="Reski R."/>
            <person name="Grigoriev I."/>
            <person name="Quatrano R.S."/>
            <person name="Boore J.L."/>
        </authorList>
    </citation>
    <scope>NUCLEOTIDE SEQUENCE [LARGE SCALE GENOMIC DNA]</scope>
    <source>
        <strain evidence="1 2">cv. Gransden 2004</strain>
    </source>
</reference>
<sequence>MYSKPVHLGGFYDLLRTCSPPIVTVMPSRAYHVGITCMSRPLPYPGCKLMLTAKGFFGLLDHPVNLVRR</sequence>
<keyword evidence="2" id="KW-1185">Reference proteome</keyword>
<evidence type="ECO:0000313" key="2">
    <source>
        <dbReference type="Proteomes" id="UP000006727"/>
    </source>
</evidence>
<proteinExistence type="predicted"/>
<gene>
    <name evidence="1" type="primary">LOC112281622</name>
</gene>
<name>A0A7I4DSD8_PHYPA</name>
<dbReference type="EnsemblPlants" id="Pp3c4_21250V3.3">
    <property type="protein sequence ID" value="Pp3c4_21250V3.3"/>
    <property type="gene ID" value="Pp3c4_21250"/>
</dbReference>
<dbReference type="Gramene" id="Pp3c4_21250V3.3">
    <property type="protein sequence ID" value="Pp3c4_21250V3.3"/>
    <property type="gene ID" value="Pp3c4_21250"/>
</dbReference>
<reference evidence="1 2" key="2">
    <citation type="journal article" date="2018" name="Plant J.">
        <title>The Physcomitrella patens chromosome-scale assembly reveals moss genome structure and evolution.</title>
        <authorList>
            <person name="Lang D."/>
            <person name="Ullrich K.K."/>
            <person name="Murat F."/>
            <person name="Fuchs J."/>
            <person name="Jenkins J."/>
            <person name="Haas F.B."/>
            <person name="Piednoel M."/>
            <person name="Gundlach H."/>
            <person name="Van Bel M."/>
            <person name="Meyberg R."/>
            <person name="Vives C."/>
            <person name="Morata J."/>
            <person name="Symeonidi A."/>
            <person name="Hiss M."/>
            <person name="Muchero W."/>
            <person name="Kamisugi Y."/>
            <person name="Saleh O."/>
            <person name="Blanc G."/>
            <person name="Decker E.L."/>
            <person name="van Gessel N."/>
            <person name="Grimwood J."/>
            <person name="Hayes R.D."/>
            <person name="Graham S.W."/>
            <person name="Gunter L.E."/>
            <person name="McDaniel S.F."/>
            <person name="Hoernstein S.N.W."/>
            <person name="Larsson A."/>
            <person name="Li F.W."/>
            <person name="Perroud P.F."/>
            <person name="Phillips J."/>
            <person name="Ranjan P."/>
            <person name="Rokshar D.S."/>
            <person name="Rothfels C.J."/>
            <person name="Schneider L."/>
            <person name="Shu S."/>
            <person name="Stevenson D.W."/>
            <person name="Thummler F."/>
            <person name="Tillich M."/>
            <person name="Villarreal Aguilar J.C."/>
            <person name="Widiez T."/>
            <person name="Wong G.K."/>
            <person name="Wymore A."/>
            <person name="Zhang Y."/>
            <person name="Zimmer A.D."/>
            <person name="Quatrano R.S."/>
            <person name="Mayer K.F.X."/>
            <person name="Goodstein D."/>
            <person name="Casacuberta J.M."/>
            <person name="Vandepoele K."/>
            <person name="Reski R."/>
            <person name="Cuming A.C."/>
            <person name="Tuskan G.A."/>
            <person name="Maumus F."/>
            <person name="Salse J."/>
            <person name="Schmutz J."/>
            <person name="Rensing S.A."/>
        </authorList>
    </citation>
    <scope>NUCLEOTIDE SEQUENCE [LARGE SCALE GENOMIC DNA]</scope>
    <source>
        <strain evidence="1 2">cv. Gransden 2004</strain>
    </source>
</reference>